<dbReference type="Proteomes" id="UP000060630">
    <property type="component" value="Unassembled WGS sequence"/>
</dbReference>
<accession>A0A106QC33</accession>
<dbReference type="EMBL" id="LPHD01000049">
    <property type="protein sequence ID" value="KWA83771.1"/>
    <property type="molecule type" value="Genomic_DNA"/>
</dbReference>
<gene>
    <name evidence="1" type="ORF">WL29_20620</name>
</gene>
<evidence type="ECO:0000313" key="2">
    <source>
        <dbReference type="Proteomes" id="UP000060630"/>
    </source>
</evidence>
<name>A0A106QC33_9BURK</name>
<evidence type="ECO:0000313" key="1">
    <source>
        <dbReference type="EMBL" id="KWA83771.1"/>
    </source>
</evidence>
<protein>
    <submittedName>
        <fullName evidence="1">Uncharacterized protein</fullName>
    </submittedName>
</protein>
<proteinExistence type="predicted"/>
<reference evidence="1 2" key="1">
    <citation type="submission" date="2015-11" db="EMBL/GenBank/DDBJ databases">
        <title>Expanding the genomic diversity of Burkholderia species for the development of highly accurate diagnostics.</title>
        <authorList>
            <person name="Sahl J."/>
            <person name="Keim P."/>
            <person name="Wagner D."/>
        </authorList>
    </citation>
    <scope>NUCLEOTIDE SEQUENCE [LARGE SCALE GENOMIC DNA]</scope>
    <source>
        <strain evidence="1 2">MSMB2087WGS</strain>
    </source>
</reference>
<dbReference type="AlphaFoldDB" id="A0A106QC33"/>
<dbReference type="RefSeq" id="WP_060191939.1">
    <property type="nucleotide sequence ID" value="NZ_LPHD01000049.1"/>
</dbReference>
<sequence>MKKLAIQFGIGSRIDDGEMTYSYFESQGKRDAALGRLHLQARMRCDEHAHTHQRVLSLGEGHLAIEMPEAQPVSYAWVTIHVPDPKLHVAADMPGRIELFSGAVELLPLEKSDKAFLRRFLRSGQGSDRLKDAFISEPAGRHSDGRNRDVYLRIERLAGGIELRARSVPNLRERILRAKALQRLQDEHPGLPIRASELEAIETAPVATLLPLTNRPASR</sequence>
<comment type="caution">
    <text evidence="1">The sequence shown here is derived from an EMBL/GenBank/DDBJ whole genome shotgun (WGS) entry which is preliminary data.</text>
</comment>
<organism evidence="1 2">
    <name type="scientific">Burkholderia ubonensis</name>
    <dbReference type="NCBI Taxonomy" id="101571"/>
    <lineage>
        <taxon>Bacteria</taxon>
        <taxon>Pseudomonadati</taxon>
        <taxon>Pseudomonadota</taxon>
        <taxon>Betaproteobacteria</taxon>
        <taxon>Burkholderiales</taxon>
        <taxon>Burkholderiaceae</taxon>
        <taxon>Burkholderia</taxon>
        <taxon>Burkholderia cepacia complex</taxon>
    </lineage>
</organism>